<dbReference type="GO" id="GO:0003700">
    <property type="term" value="F:DNA-binding transcription factor activity"/>
    <property type="evidence" value="ECO:0007669"/>
    <property type="project" value="InterPro"/>
</dbReference>
<keyword evidence="4" id="KW-1185">Reference proteome</keyword>
<dbReference type="AlphaFoldDB" id="A0A072PMX1"/>
<evidence type="ECO:0000313" key="4">
    <source>
        <dbReference type="Proteomes" id="UP000027920"/>
    </source>
</evidence>
<dbReference type="Proteomes" id="UP000027920">
    <property type="component" value="Unassembled WGS sequence"/>
</dbReference>
<dbReference type="RefSeq" id="XP_013263273.1">
    <property type="nucleotide sequence ID" value="XM_013407819.1"/>
</dbReference>
<reference evidence="3 4" key="1">
    <citation type="submission" date="2013-03" db="EMBL/GenBank/DDBJ databases">
        <title>The Genome Sequence of Exophiala aquamarina CBS 119918.</title>
        <authorList>
            <consortium name="The Broad Institute Genomics Platform"/>
            <person name="Cuomo C."/>
            <person name="de Hoog S."/>
            <person name="Gorbushina A."/>
            <person name="Walker B."/>
            <person name="Young S.K."/>
            <person name="Zeng Q."/>
            <person name="Gargeya S."/>
            <person name="Fitzgerald M."/>
            <person name="Haas B."/>
            <person name="Abouelleil A."/>
            <person name="Allen A.W."/>
            <person name="Alvarado L."/>
            <person name="Arachchi H.M."/>
            <person name="Berlin A.M."/>
            <person name="Chapman S.B."/>
            <person name="Gainer-Dewar J."/>
            <person name="Goldberg J."/>
            <person name="Griggs A."/>
            <person name="Gujja S."/>
            <person name="Hansen M."/>
            <person name="Howarth C."/>
            <person name="Imamovic A."/>
            <person name="Ireland A."/>
            <person name="Larimer J."/>
            <person name="McCowan C."/>
            <person name="Murphy C."/>
            <person name="Pearson M."/>
            <person name="Poon T.W."/>
            <person name="Priest M."/>
            <person name="Roberts A."/>
            <person name="Saif S."/>
            <person name="Shea T."/>
            <person name="Sisk P."/>
            <person name="Sykes S."/>
            <person name="Wortman J."/>
            <person name="Nusbaum C."/>
            <person name="Birren B."/>
        </authorList>
    </citation>
    <scope>NUCLEOTIDE SEQUENCE [LARGE SCALE GENOMIC DNA]</scope>
    <source>
        <strain evidence="3 4">CBS 119918</strain>
    </source>
</reference>
<evidence type="ECO:0000259" key="2">
    <source>
        <dbReference type="SMART" id="SM00906"/>
    </source>
</evidence>
<gene>
    <name evidence="3" type="ORF">A1O9_02244</name>
</gene>
<dbReference type="PANTHER" id="PTHR46910">
    <property type="entry name" value="TRANSCRIPTION FACTOR PDR1"/>
    <property type="match status" value="1"/>
</dbReference>
<dbReference type="GeneID" id="25277189"/>
<dbReference type="GO" id="GO:0003677">
    <property type="term" value="F:DNA binding"/>
    <property type="evidence" value="ECO:0007669"/>
    <property type="project" value="InterPro"/>
</dbReference>
<dbReference type="STRING" id="1182545.A0A072PMX1"/>
<dbReference type="PANTHER" id="PTHR46910:SF25">
    <property type="entry name" value="ABC-TRANSPORTER-REGULATING TRANSCRIPTION FACTOR"/>
    <property type="match status" value="1"/>
</dbReference>
<dbReference type="GO" id="GO:0006351">
    <property type="term" value="P:DNA-templated transcription"/>
    <property type="evidence" value="ECO:0007669"/>
    <property type="project" value="InterPro"/>
</dbReference>
<dbReference type="SMART" id="SM00906">
    <property type="entry name" value="Fungal_trans"/>
    <property type="match status" value="1"/>
</dbReference>
<dbReference type="VEuPathDB" id="FungiDB:A1O9_02244"/>
<evidence type="ECO:0000313" key="3">
    <source>
        <dbReference type="EMBL" id="KEF60683.1"/>
    </source>
</evidence>
<sequence>MPSQQHHEPNPEVADVDAVEQDESSIYATDALNVEYYSPRSFLSFSSQPGVNWINSKVKSPEFANVAMRIVMTLAGMLKMSRTPSATRAPEPAPEIAWEYTEAYFEEALDATFGIVERSWFESRLRAHFRGELPDDKSWYALRNVLWASGCRIALSKSSSLSFREISNASGNLFENALSVHTEIQVLRASMVGVQALILMAYYSEGMGKVSLQYIMCSNAMRMACSKGLHRRPPRSWNISSHEVQHRNWIFWSIYCLEKQICTRSGRPSVMDDDEIDCQVPDRALDGGDGNTIYCRLLTEMMQLSSTVRKRLCTPRALQQTPEQLFDIVRDLTKRLDHLKNHALHQSKFSLDRPLDTFRLPDIGLTLRQVQSLQSHYFCLVLDINTPLTYPWSALRSRIEQSTSALARIEGSCRAVAQAARSAILATRQIKIDASCPAMIAQYTPAYTFINLFVQILQDANAPTTNSDLRLLDVLLGYVSNVELITDLEVSLLFVRDMCQFARLAVDRNNKDKDNQANDLPADNESLHLQPHSFTWNQDLGLSENDFLGAFGDDTFEMWNTLLPFTDTDDILF</sequence>
<name>A0A072PMX1_9EURO</name>
<dbReference type="GO" id="GO:0008270">
    <property type="term" value="F:zinc ion binding"/>
    <property type="evidence" value="ECO:0007669"/>
    <property type="project" value="InterPro"/>
</dbReference>
<dbReference type="HOGENOM" id="CLU_016058_0_0_1"/>
<dbReference type="InterPro" id="IPR050987">
    <property type="entry name" value="AtrR-like"/>
</dbReference>
<dbReference type="CDD" id="cd12148">
    <property type="entry name" value="fungal_TF_MHR"/>
    <property type="match status" value="1"/>
</dbReference>
<dbReference type="EMBL" id="AMGV01000002">
    <property type="protein sequence ID" value="KEF60683.1"/>
    <property type="molecule type" value="Genomic_DNA"/>
</dbReference>
<feature type="domain" description="Xylanolytic transcriptional activator regulatory" evidence="2">
    <location>
        <begin position="213"/>
        <end position="287"/>
    </location>
</feature>
<proteinExistence type="predicted"/>
<dbReference type="OrthoDB" id="39175at2759"/>
<dbReference type="InterPro" id="IPR007219">
    <property type="entry name" value="XnlR_reg_dom"/>
</dbReference>
<accession>A0A072PMX1</accession>
<keyword evidence="1" id="KW-0539">Nucleus</keyword>
<comment type="caution">
    <text evidence="3">The sequence shown here is derived from an EMBL/GenBank/DDBJ whole genome shotgun (WGS) entry which is preliminary data.</text>
</comment>
<protein>
    <recommendedName>
        <fullName evidence="2">Xylanolytic transcriptional activator regulatory domain-containing protein</fullName>
    </recommendedName>
</protein>
<organism evidence="3 4">
    <name type="scientific">Exophiala aquamarina CBS 119918</name>
    <dbReference type="NCBI Taxonomy" id="1182545"/>
    <lineage>
        <taxon>Eukaryota</taxon>
        <taxon>Fungi</taxon>
        <taxon>Dikarya</taxon>
        <taxon>Ascomycota</taxon>
        <taxon>Pezizomycotina</taxon>
        <taxon>Eurotiomycetes</taxon>
        <taxon>Chaetothyriomycetidae</taxon>
        <taxon>Chaetothyriales</taxon>
        <taxon>Herpotrichiellaceae</taxon>
        <taxon>Exophiala</taxon>
    </lineage>
</organism>
<dbReference type="Pfam" id="PF04082">
    <property type="entry name" value="Fungal_trans"/>
    <property type="match status" value="1"/>
</dbReference>
<evidence type="ECO:0000256" key="1">
    <source>
        <dbReference type="ARBA" id="ARBA00023242"/>
    </source>
</evidence>